<dbReference type="Proteomes" id="UP000244092">
    <property type="component" value="Unassembled WGS sequence"/>
</dbReference>
<accession>A0A2T6CK41</accession>
<dbReference type="PANTHER" id="PTHR45694">
    <property type="entry name" value="GLUTAREDOXIN 2"/>
    <property type="match status" value="1"/>
</dbReference>
<keyword evidence="3 5" id="KW-0813">Transport</keyword>
<gene>
    <name evidence="7" type="ORF">C8N31_101532</name>
</gene>
<keyword evidence="4 5" id="KW-0249">Electron transport</keyword>
<reference evidence="7 8" key="1">
    <citation type="submission" date="2018-04" db="EMBL/GenBank/DDBJ databases">
        <title>Genomic Encyclopedia of Archaeal and Bacterial Type Strains, Phase II (KMG-II): from individual species to whole genera.</title>
        <authorList>
            <person name="Goeker M."/>
        </authorList>
    </citation>
    <scope>NUCLEOTIDE SEQUENCE [LARGE SCALE GENOMIC DNA]</scope>
    <source>
        <strain evidence="7 8">DSM 12244</strain>
    </source>
</reference>
<evidence type="ECO:0000256" key="5">
    <source>
        <dbReference type="RuleBase" id="RU364065"/>
    </source>
</evidence>
<comment type="similarity">
    <text evidence="2 5">Belongs to the glutaredoxin family.</text>
</comment>
<dbReference type="Pfam" id="PF00462">
    <property type="entry name" value="Glutaredoxin"/>
    <property type="match status" value="1"/>
</dbReference>
<comment type="caution">
    <text evidence="7">The sequence shown here is derived from an EMBL/GenBank/DDBJ whole genome shotgun (WGS) entry which is preliminary data.</text>
</comment>
<dbReference type="EMBL" id="QBKU01000001">
    <property type="protein sequence ID" value="PTX75871.1"/>
    <property type="molecule type" value="Genomic_DNA"/>
</dbReference>
<dbReference type="InterPro" id="IPR014025">
    <property type="entry name" value="Glutaredoxin_subgr"/>
</dbReference>
<evidence type="ECO:0000256" key="2">
    <source>
        <dbReference type="ARBA" id="ARBA00007787"/>
    </source>
</evidence>
<dbReference type="PRINTS" id="PR00160">
    <property type="entry name" value="GLUTAREDOXIN"/>
</dbReference>
<evidence type="ECO:0000256" key="4">
    <source>
        <dbReference type="ARBA" id="ARBA00022982"/>
    </source>
</evidence>
<dbReference type="InterPro" id="IPR036249">
    <property type="entry name" value="Thioredoxin-like_sf"/>
</dbReference>
<evidence type="ECO:0000256" key="1">
    <source>
        <dbReference type="ARBA" id="ARBA00002549"/>
    </source>
</evidence>
<organism evidence="7 8">
    <name type="scientific">Sulfitobacter mediterraneus</name>
    <dbReference type="NCBI Taxonomy" id="83219"/>
    <lineage>
        <taxon>Bacteria</taxon>
        <taxon>Pseudomonadati</taxon>
        <taxon>Pseudomonadota</taxon>
        <taxon>Alphaproteobacteria</taxon>
        <taxon>Rhodobacterales</taxon>
        <taxon>Roseobacteraceae</taxon>
        <taxon>Sulfitobacter</taxon>
    </lineage>
</organism>
<dbReference type="InterPro" id="IPR002109">
    <property type="entry name" value="Glutaredoxin"/>
</dbReference>
<dbReference type="GO" id="GO:0034599">
    <property type="term" value="P:cellular response to oxidative stress"/>
    <property type="evidence" value="ECO:0007669"/>
    <property type="project" value="TreeGrafter"/>
</dbReference>
<name>A0A2T6CK41_9RHOB</name>
<evidence type="ECO:0000313" key="8">
    <source>
        <dbReference type="Proteomes" id="UP000244092"/>
    </source>
</evidence>
<proteinExistence type="inferred from homology"/>
<dbReference type="InterPro" id="IPR011900">
    <property type="entry name" value="GRX_bact"/>
</dbReference>
<dbReference type="GO" id="GO:0045454">
    <property type="term" value="P:cell redox homeostasis"/>
    <property type="evidence" value="ECO:0007669"/>
    <property type="project" value="InterPro"/>
</dbReference>
<dbReference type="SUPFAM" id="SSF52833">
    <property type="entry name" value="Thioredoxin-like"/>
    <property type="match status" value="1"/>
</dbReference>
<dbReference type="RefSeq" id="WP_025047397.1">
    <property type="nucleotide sequence ID" value="NZ_QBKU01000001.1"/>
</dbReference>
<dbReference type="NCBIfam" id="TIGR02181">
    <property type="entry name" value="GRX_bact"/>
    <property type="match status" value="1"/>
</dbReference>
<dbReference type="AlphaFoldDB" id="A0A2T6CK41"/>
<protein>
    <recommendedName>
        <fullName evidence="5">Glutaredoxin</fullName>
    </recommendedName>
</protein>
<dbReference type="Gene3D" id="3.40.30.10">
    <property type="entry name" value="Glutaredoxin"/>
    <property type="match status" value="1"/>
</dbReference>
<sequence>MKTVEIYTSPLCGFCHAAKRLLNSKGVSFSEVDVLANPDRKAEMIQRANGGRTVPQIFIGGDHVGGSDDLHALERAGKLDSLLEA</sequence>
<dbReference type="GO" id="GO:0005737">
    <property type="term" value="C:cytoplasm"/>
    <property type="evidence" value="ECO:0007669"/>
    <property type="project" value="TreeGrafter"/>
</dbReference>
<dbReference type="PANTHER" id="PTHR45694:SF18">
    <property type="entry name" value="GLUTAREDOXIN-1-RELATED"/>
    <property type="match status" value="1"/>
</dbReference>
<dbReference type="GO" id="GO:0015038">
    <property type="term" value="F:glutathione disulfide oxidoreductase activity"/>
    <property type="evidence" value="ECO:0007669"/>
    <property type="project" value="UniProtKB-UniRule"/>
</dbReference>
<comment type="function">
    <text evidence="1 5">Has a glutathione-disulfide oxidoreductase activity in the presence of NADPH and glutathione reductase. Reduces low molecular weight disulfides and proteins.</text>
</comment>
<feature type="domain" description="Glutaredoxin" evidence="6">
    <location>
        <begin position="4"/>
        <end position="64"/>
    </location>
</feature>
<dbReference type="OrthoDB" id="9814618at2"/>
<dbReference type="PROSITE" id="PS51354">
    <property type="entry name" value="GLUTAREDOXIN_2"/>
    <property type="match status" value="1"/>
</dbReference>
<evidence type="ECO:0000256" key="3">
    <source>
        <dbReference type="ARBA" id="ARBA00022448"/>
    </source>
</evidence>
<evidence type="ECO:0000259" key="6">
    <source>
        <dbReference type="Pfam" id="PF00462"/>
    </source>
</evidence>
<evidence type="ECO:0000313" key="7">
    <source>
        <dbReference type="EMBL" id="PTX75871.1"/>
    </source>
</evidence>
<keyword evidence="5" id="KW-0963">Cytoplasm</keyword>
<keyword evidence="5" id="KW-0676">Redox-active center</keyword>
<dbReference type="CDD" id="cd03418">
    <property type="entry name" value="GRX_GRXb_1_3_like"/>
    <property type="match status" value="1"/>
</dbReference>